<keyword evidence="10" id="KW-0975">Bacterial flagellum</keyword>
<dbReference type="AlphaFoldDB" id="A0A0G3EUL9"/>
<gene>
    <name evidence="14" type="primary">fliM</name>
    <name evidence="14" type="ORF">ABW99_17440</name>
</gene>
<sequence length="334" mass="37840">MAHEEFLSQEEVDALLKGVTGEPEDNSAAIDLAGVRPYNLATQERIVRGRMPTLEIINDRFSRLLRIALFNFMRRSSEISVGPVRVQKYSEFIRNLPVPTNLNLVHIKPLRGTALFVFDPNLVFLVVDNLFGGDGRFHTRVEGRDFTQTEQRIIQRMLQLVFDSYGESWRPVHPVEFEYVRAEMHTQFANVATPNEVVVTTTFDIEFGSTGGELHICMPYSMIEPLRDHLSSPLQGEALEVDKRWVRLLSQQVQSAEVELVVNLTEVDVTLAQIVNMRAGDVIPVEMPETLTAKVGGVPVMECGYGIFNGQYALRVNQMINHAQNESFKEPDHE</sequence>
<organism evidence="14 15">
    <name type="scientific">Pandoraea thiooxydans</name>
    <dbReference type="NCBI Taxonomy" id="445709"/>
    <lineage>
        <taxon>Bacteria</taxon>
        <taxon>Pseudomonadati</taxon>
        <taxon>Pseudomonadota</taxon>
        <taxon>Betaproteobacteria</taxon>
        <taxon>Burkholderiales</taxon>
        <taxon>Burkholderiaceae</taxon>
        <taxon>Pandoraea</taxon>
    </lineage>
</organism>
<dbReference type="Pfam" id="PF01052">
    <property type="entry name" value="FliMN_C"/>
    <property type="match status" value="1"/>
</dbReference>
<comment type="function">
    <text evidence="11">FliM is one of three proteins (FliG, FliN, FliM) that forms the rotor-mounted switch complex (C ring), located at the base of the basal body. This complex interacts with the CheY and CheZ chemotaxis proteins, in addition to contacting components of the motor that determine the direction of flagellar rotation.</text>
</comment>
<dbReference type="GO" id="GO:0005886">
    <property type="term" value="C:plasma membrane"/>
    <property type="evidence" value="ECO:0007669"/>
    <property type="project" value="UniProtKB-SubCell"/>
</dbReference>
<dbReference type="STRING" id="445709.ABW99_17440"/>
<keyword evidence="9" id="KW-0472">Membrane</keyword>
<dbReference type="CDD" id="cd17908">
    <property type="entry name" value="FliM"/>
    <property type="match status" value="1"/>
</dbReference>
<evidence type="ECO:0000256" key="3">
    <source>
        <dbReference type="ARBA" id="ARBA00011049"/>
    </source>
</evidence>
<keyword evidence="15" id="KW-1185">Reference proteome</keyword>
<dbReference type="InterPro" id="IPR001689">
    <property type="entry name" value="Flag_FliM"/>
</dbReference>
<dbReference type="Proteomes" id="UP000036700">
    <property type="component" value="Chromosome"/>
</dbReference>
<dbReference type="RefSeq" id="WP_047215633.1">
    <property type="nucleotide sequence ID" value="NZ_CP011568.3"/>
</dbReference>
<evidence type="ECO:0000256" key="12">
    <source>
        <dbReference type="NCBIfam" id="TIGR01397"/>
    </source>
</evidence>
<evidence type="ECO:0000256" key="2">
    <source>
        <dbReference type="ARBA" id="ARBA00004417"/>
    </source>
</evidence>
<comment type="similarity">
    <text evidence="3">Belongs to the FliM family.</text>
</comment>
<accession>A0A0G3EUL9</accession>
<dbReference type="GO" id="GO:0050918">
    <property type="term" value="P:positive chemotaxis"/>
    <property type="evidence" value="ECO:0007669"/>
    <property type="project" value="TreeGrafter"/>
</dbReference>
<proteinExistence type="inferred from homology"/>
<keyword evidence="14" id="KW-0966">Cell projection</keyword>
<evidence type="ECO:0000256" key="4">
    <source>
        <dbReference type="ARBA" id="ARBA00021898"/>
    </source>
</evidence>
<comment type="subcellular location">
    <subcellularLocation>
        <location evidence="1">Bacterial flagellum basal body</location>
    </subcellularLocation>
    <subcellularLocation>
        <location evidence="2">Cell inner membrane</location>
        <topology evidence="2">Peripheral membrane protein</topology>
    </subcellularLocation>
</comment>
<dbReference type="GO" id="GO:0071978">
    <property type="term" value="P:bacterial-type flagellum-dependent swarming motility"/>
    <property type="evidence" value="ECO:0007669"/>
    <property type="project" value="TreeGrafter"/>
</dbReference>
<dbReference type="NCBIfam" id="TIGR01397">
    <property type="entry name" value="fliM_switch"/>
    <property type="match status" value="1"/>
</dbReference>
<evidence type="ECO:0000313" key="14">
    <source>
        <dbReference type="EMBL" id="AKJ69724.1"/>
    </source>
</evidence>
<evidence type="ECO:0000256" key="7">
    <source>
        <dbReference type="ARBA" id="ARBA00022519"/>
    </source>
</evidence>
<dbReference type="SUPFAM" id="SSF101801">
    <property type="entry name" value="Surface presentation of antigens (SPOA)"/>
    <property type="match status" value="1"/>
</dbReference>
<dbReference type="SUPFAM" id="SSF103039">
    <property type="entry name" value="CheC-like"/>
    <property type="match status" value="1"/>
</dbReference>
<dbReference type="EMBL" id="CP011568">
    <property type="protein sequence ID" value="AKJ69724.1"/>
    <property type="molecule type" value="Genomic_DNA"/>
</dbReference>
<dbReference type="PIRSF" id="PIRSF002888">
    <property type="entry name" value="FliM"/>
    <property type="match status" value="1"/>
</dbReference>
<evidence type="ECO:0000256" key="8">
    <source>
        <dbReference type="ARBA" id="ARBA00022779"/>
    </source>
</evidence>
<dbReference type="InterPro" id="IPR028976">
    <property type="entry name" value="CheC-like_sf"/>
</dbReference>
<keyword evidence="14" id="KW-0969">Cilium</keyword>
<evidence type="ECO:0000256" key="10">
    <source>
        <dbReference type="ARBA" id="ARBA00023143"/>
    </source>
</evidence>
<evidence type="ECO:0000256" key="9">
    <source>
        <dbReference type="ARBA" id="ARBA00023136"/>
    </source>
</evidence>
<dbReference type="PANTHER" id="PTHR30034:SF3">
    <property type="entry name" value="FLAGELLAR MOTOR SWITCH PROTEIN FLIM"/>
    <property type="match status" value="1"/>
</dbReference>
<keyword evidence="8" id="KW-0283">Flagellar rotation</keyword>
<dbReference type="OrthoDB" id="9806941at2"/>
<dbReference type="PRINTS" id="PR00955">
    <property type="entry name" value="FLGMOTORFLIM"/>
</dbReference>
<keyword evidence="7" id="KW-0997">Cell inner membrane</keyword>
<evidence type="ECO:0000256" key="6">
    <source>
        <dbReference type="ARBA" id="ARBA00022500"/>
    </source>
</evidence>
<dbReference type="KEGG" id="ptx:ABW99_17440"/>
<dbReference type="PANTHER" id="PTHR30034">
    <property type="entry name" value="FLAGELLAR MOTOR SWITCH PROTEIN FLIM"/>
    <property type="match status" value="1"/>
</dbReference>
<dbReference type="Gene3D" id="3.40.1550.10">
    <property type="entry name" value="CheC-like"/>
    <property type="match status" value="1"/>
</dbReference>
<dbReference type="GO" id="GO:0003774">
    <property type="term" value="F:cytoskeletal motor activity"/>
    <property type="evidence" value="ECO:0007669"/>
    <property type="project" value="InterPro"/>
</dbReference>
<evidence type="ECO:0000256" key="1">
    <source>
        <dbReference type="ARBA" id="ARBA00004117"/>
    </source>
</evidence>
<keyword evidence="14" id="KW-0282">Flagellum</keyword>
<feature type="domain" description="Flagellar motor switch protein FliN-like C-terminal" evidence="13">
    <location>
        <begin position="251"/>
        <end position="320"/>
    </location>
</feature>
<dbReference type="PATRIC" id="fig|445709.3.peg.3682"/>
<dbReference type="Gene3D" id="2.30.330.10">
    <property type="entry name" value="SpoA-like"/>
    <property type="match status" value="1"/>
</dbReference>
<dbReference type="GO" id="GO:0009425">
    <property type="term" value="C:bacterial-type flagellum basal body"/>
    <property type="evidence" value="ECO:0007669"/>
    <property type="project" value="UniProtKB-SubCell"/>
</dbReference>
<keyword evidence="6" id="KW-0145">Chemotaxis</keyword>
<name>A0A0G3EUL9_9BURK</name>
<evidence type="ECO:0000256" key="5">
    <source>
        <dbReference type="ARBA" id="ARBA00022475"/>
    </source>
</evidence>
<dbReference type="InterPro" id="IPR001543">
    <property type="entry name" value="FliN-like_C"/>
</dbReference>
<protein>
    <recommendedName>
        <fullName evidence="4 12">Flagellar motor switch protein FliM</fullName>
    </recommendedName>
</protein>
<keyword evidence="5" id="KW-1003">Cell membrane</keyword>
<evidence type="ECO:0000259" key="13">
    <source>
        <dbReference type="Pfam" id="PF01052"/>
    </source>
</evidence>
<dbReference type="InterPro" id="IPR036429">
    <property type="entry name" value="SpoA-like_sf"/>
</dbReference>
<evidence type="ECO:0000313" key="15">
    <source>
        <dbReference type="Proteomes" id="UP000036700"/>
    </source>
</evidence>
<evidence type="ECO:0000256" key="11">
    <source>
        <dbReference type="ARBA" id="ARBA00025044"/>
    </source>
</evidence>
<dbReference type="Pfam" id="PF02154">
    <property type="entry name" value="FliM"/>
    <property type="match status" value="1"/>
</dbReference>
<reference evidence="15" key="1">
    <citation type="submission" date="2015-06" db="EMBL/GenBank/DDBJ databases">
        <authorList>
            <person name="Lim Y.L."/>
            <person name="Ee R."/>
            <person name="Yong D."/>
            <person name="How K.Y."/>
            <person name="Yin W.F."/>
            <person name="Chan K.G."/>
        </authorList>
    </citation>
    <scope>NUCLEOTIDE SEQUENCE [LARGE SCALE GENOMIC DNA]</scope>
    <source>
        <strain evidence="15">DSM 25325</strain>
    </source>
</reference>